<evidence type="ECO:0000313" key="1">
    <source>
        <dbReference type="EMBL" id="KKN35705.1"/>
    </source>
</evidence>
<reference evidence="1" key="1">
    <citation type="journal article" date="2015" name="Nature">
        <title>Complex archaea that bridge the gap between prokaryotes and eukaryotes.</title>
        <authorList>
            <person name="Spang A."/>
            <person name="Saw J.H."/>
            <person name="Jorgensen S.L."/>
            <person name="Zaremba-Niedzwiedzka K."/>
            <person name="Martijn J."/>
            <person name="Lind A.E."/>
            <person name="van Eijk R."/>
            <person name="Schleper C."/>
            <person name="Guy L."/>
            <person name="Ettema T.J."/>
        </authorList>
    </citation>
    <scope>NUCLEOTIDE SEQUENCE</scope>
</reference>
<dbReference type="InterPro" id="IPR009843">
    <property type="entry name" value="DUF1403"/>
</dbReference>
<protein>
    <recommendedName>
        <fullName evidence="2">DUF1403 family protein</fullName>
    </recommendedName>
</protein>
<sequence length="301" mass="32335">MSLQLLPRWITVQRDEDPETVAFLSGAALATLDTVLRDPNGTLPCALLRDRMALDSAVACLKLEGRNEPGSDIRDAVCLARAGDRLGPAGEMFMGWRKLARINLGVSGWMGRVENALPTALAHEAVSILGSPSGTPVGQASDILAELLPRFPREEAGALMLADVALARAVGWDRPVPLLGAHMVRRDIRAIATGAGEPRLFVHRAMVAACDTAIRLAADLDLRVAKLRSVAPKLRAKGSDAALALFLSHDAVSPSCMLSPMIQGTLMPMTDRAARRLCDRLVELGVVRELTGRPRFRLYGV</sequence>
<dbReference type="Pfam" id="PF07183">
    <property type="entry name" value="DUF1403"/>
    <property type="match status" value="1"/>
</dbReference>
<proteinExistence type="predicted"/>
<dbReference type="AlphaFoldDB" id="A0A0F9PVN1"/>
<organism evidence="1">
    <name type="scientific">marine sediment metagenome</name>
    <dbReference type="NCBI Taxonomy" id="412755"/>
    <lineage>
        <taxon>unclassified sequences</taxon>
        <taxon>metagenomes</taxon>
        <taxon>ecological metagenomes</taxon>
    </lineage>
</organism>
<dbReference type="EMBL" id="LAZR01002018">
    <property type="protein sequence ID" value="KKN35705.1"/>
    <property type="molecule type" value="Genomic_DNA"/>
</dbReference>
<comment type="caution">
    <text evidence="1">The sequence shown here is derived from an EMBL/GenBank/DDBJ whole genome shotgun (WGS) entry which is preliminary data.</text>
</comment>
<evidence type="ECO:0008006" key="2">
    <source>
        <dbReference type="Google" id="ProtNLM"/>
    </source>
</evidence>
<accession>A0A0F9PVN1</accession>
<name>A0A0F9PVN1_9ZZZZ</name>
<gene>
    <name evidence="1" type="ORF">LCGC14_0780900</name>
</gene>